<proteinExistence type="inferred from homology"/>
<evidence type="ECO:0000256" key="8">
    <source>
        <dbReference type="ARBA" id="ARBA00023065"/>
    </source>
</evidence>
<dbReference type="GO" id="GO:0046933">
    <property type="term" value="F:proton-transporting ATP synthase activity, rotational mechanism"/>
    <property type="evidence" value="ECO:0007669"/>
    <property type="project" value="UniProtKB-UniRule"/>
</dbReference>
<keyword evidence="8 11" id="KW-0406">Ion transport</keyword>
<dbReference type="PANTHER" id="PTHR11410:SF0">
    <property type="entry name" value="ATP SYNTHASE SUBUNIT A"/>
    <property type="match status" value="1"/>
</dbReference>
<dbReference type="NCBIfam" id="TIGR01131">
    <property type="entry name" value="ATP_synt_6_or_A"/>
    <property type="match status" value="1"/>
</dbReference>
<sequence length="289" mass="32163">MAAGHADKFHHVRDFGHFELPSGYHLQLPEIFGMQITKFMLLQLVAVVFLFFVFRGLAKRAAGGQVVTGRWWNFWESIVIYMRDEVVRPTIGEGHHHDEHDHDQGHHQEGPAVGHPADKYLPFVLSCFFYVLVCNLLGAIPWLGSATGELNVTMALAFTTFCAVIMYGSREQGVIRFWLSLAPSMELPMALKVILLPMIWVIELAGFLIKHAVLAIRLFANIMAGHTVIAVFLGFIAMTADTGMWAIVMPSSIIAQILVGLLELFVAFLQAYVFAFLATLFIGAAVNPH</sequence>
<feature type="transmembrane region" description="Helical" evidence="11">
    <location>
        <begin position="120"/>
        <end position="144"/>
    </location>
</feature>
<comment type="similarity">
    <text evidence="2 11 12">Belongs to the ATPase A chain family.</text>
</comment>
<evidence type="ECO:0000256" key="5">
    <source>
        <dbReference type="ARBA" id="ARBA00022692"/>
    </source>
</evidence>
<evidence type="ECO:0000313" key="14">
    <source>
        <dbReference type="Proteomes" id="UP000320839"/>
    </source>
</evidence>
<comment type="subcellular location">
    <subcellularLocation>
        <location evidence="11 12">Cell membrane</location>
        <topology evidence="11 12">Multi-pass membrane protein</topology>
    </subcellularLocation>
    <subcellularLocation>
        <location evidence="1">Membrane</location>
        <topology evidence="1">Multi-pass membrane protein</topology>
    </subcellularLocation>
</comment>
<evidence type="ECO:0000256" key="10">
    <source>
        <dbReference type="ARBA" id="ARBA00023310"/>
    </source>
</evidence>
<feature type="transmembrane region" description="Helical" evidence="11">
    <location>
        <begin position="268"/>
        <end position="286"/>
    </location>
</feature>
<feature type="transmembrane region" description="Helical" evidence="11">
    <location>
        <begin position="31"/>
        <end position="54"/>
    </location>
</feature>
<reference evidence="13 14" key="1">
    <citation type="submission" date="2019-02" db="EMBL/GenBank/DDBJ databases">
        <title>Deep-cultivation of Planctomycetes and their phenomic and genomic characterization uncovers novel biology.</title>
        <authorList>
            <person name="Wiegand S."/>
            <person name="Jogler M."/>
            <person name="Boedeker C."/>
            <person name="Pinto D."/>
            <person name="Vollmers J."/>
            <person name="Rivas-Marin E."/>
            <person name="Kohn T."/>
            <person name="Peeters S.H."/>
            <person name="Heuer A."/>
            <person name="Rast P."/>
            <person name="Oberbeckmann S."/>
            <person name="Bunk B."/>
            <person name="Jeske O."/>
            <person name="Meyerdierks A."/>
            <person name="Storesund J.E."/>
            <person name="Kallscheuer N."/>
            <person name="Luecker S."/>
            <person name="Lage O.M."/>
            <person name="Pohl T."/>
            <person name="Merkel B.J."/>
            <person name="Hornburger P."/>
            <person name="Mueller R.-W."/>
            <person name="Bruemmer F."/>
            <person name="Labrenz M."/>
            <person name="Spormann A.M."/>
            <person name="Op den Camp H."/>
            <person name="Overmann J."/>
            <person name="Amann R."/>
            <person name="Jetten M.S.M."/>
            <person name="Mascher T."/>
            <person name="Medema M.H."/>
            <person name="Devos D.P."/>
            <person name="Kaster A.-K."/>
            <person name="Ovreas L."/>
            <person name="Rohde M."/>
            <person name="Galperin M.Y."/>
            <person name="Jogler C."/>
        </authorList>
    </citation>
    <scope>NUCLEOTIDE SEQUENCE [LARGE SCALE GENOMIC DNA]</scope>
    <source>
        <strain evidence="13 14">Pan153</strain>
    </source>
</reference>
<accession>A0A518FIE3</accession>
<dbReference type="AlphaFoldDB" id="A0A518FIE3"/>
<evidence type="ECO:0000256" key="3">
    <source>
        <dbReference type="ARBA" id="ARBA00022448"/>
    </source>
</evidence>
<evidence type="ECO:0000313" key="13">
    <source>
        <dbReference type="EMBL" id="QDV16112.1"/>
    </source>
</evidence>
<gene>
    <name evidence="13" type="primary">atpB_1</name>
    <name evidence="11" type="synonym">atpB</name>
    <name evidence="13" type="ORF">Pan153_07330</name>
</gene>
<feature type="transmembrane region" description="Helical" evidence="11">
    <location>
        <begin position="244"/>
        <end position="262"/>
    </location>
</feature>
<keyword evidence="6 11" id="KW-0375">Hydrogen ion transport</keyword>
<evidence type="ECO:0000256" key="11">
    <source>
        <dbReference type="HAMAP-Rule" id="MF_01393"/>
    </source>
</evidence>
<dbReference type="SUPFAM" id="SSF81336">
    <property type="entry name" value="F1F0 ATP synthase subunit A"/>
    <property type="match status" value="1"/>
</dbReference>
<evidence type="ECO:0000256" key="9">
    <source>
        <dbReference type="ARBA" id="ARBA00023136"/>
    </source>
</evidence>
<dbReference type="OrthoDB" id="9809130at2"/>
<feature type="transmembrane region" description="Helical" evidence="11">
    <location>
        <begin position="189"/>
        <end position="209"/>
    </location>
</feature>
<evidence type="ECO:0000256" key="4">
    <source>
        <dbReference type="ARBA" id="ARBA00022547"/>
    </source>
</evidence>
<keyword evidence="11" id="KW-1003">Cell membrane</keyword>
<keyword evidence="7 11" id="KW-1133">Transmembrane helix</keyword>
<dbReference type="RefSeq" id="WP_145454086.1">
    <property type="nucleotide sequence ID" value="NZ_CP036317.1"/>
</dbReference>
<comment type="function">
    <text evidence="11 12">Key component of the proton channel; it plays a direct role in the translocation of protons across the membrane.</text>
</comment>
<dbReference type="PRINTS" id="PR00123">
    <property type="entry name" value="ATPASEA"/>
</dbReference>
<evidence type="ECO:0000256" key="12">
    <source>
        <dbReference type="RuleBase" id="RU000483"/>
    </source>
</evidence>
<keyword evidence="4 11" id="KW-0138">CF(0)</keyword>
<feature type="transmembrane region" description="Helical" evidence="11">
    <location>
        <begin position="215"/>
        <end position="237"/>
    </location>
</feature>
<dbReference type="Gene3D" id="1.20.120.220">
    <property type="entry name" value="ATP synthase, F0 complex, subunit A"/>
    <property type="match status" value="1"/>
</dbReference>
<dbReference type="HAMAP" id="MF_01393">
    <property type="entry name" value="ATP_synth_a_bact"/>
    <property type="match status" value="1"/>
</dbReference>
<keyword evidence="9 11" id="KW-0472">Membrane</keyword>
<protein>
    <recommendedName>
        <fullName evidence="11 12">ATP synthase subunit a</fullName>
    </recommendedName>
    <alternativeName>
        <fullName evidence="11">ATP synthase F0 sector subunit a</fullName>
    </alternativeName>
    <alternativeName>
        <fullName evidence="11">F-ATPase subunit 6</fullName>
    </alternativeName>
</protein>
<dbReference type="Proteomes" id="UP000320839">
    <property type="component" value="Chromosome"/>
</dbReference>
<dbReference type="PANTHER" id="PTHR11410">
    <property type="entry name" value="ATP SYNTHASE SUBUNIT A"/>
    <property type="match status" value="1"/>
</dbReference>
<keyword evidence="10 11" id="KW-0066">ATP synthesis</keyword>
<evidence type="ECO:0000256" key="7">
    <source>
        <dbReference type="ARBA" id="ARBA00022989"/>
    </source>
</evidence>
<keyword evidence="5 11" id="KW-0812">Transmembrane</keyword>
<dbReference type="EMBL" id="CP036317">
    <property type="protein sequence ID" value="QDV16112.1"/>
    <property type="molecule type" value="Genomic_DNA"/>
</dbReference>
<dbReference type="InterPro" id="IPR000568">
    <property type="entry name" value="ATP_synth_F0_asu"/>
</dbReference>
<organism evidence="13 14">
    <name type="scientific">Gimesia panareensis</name>
    <dbReference type="NCBI Taxonomy" id="2527978"/>
    <lineage>
        <taxon>Bacteria</taxon>
        <taxon>Pseudomonadati</taxon>
        <taxon>Planctomycetota</taxon>
        <taxon>Planctomycetia</taxon>
        <taxon>Planctomycetales</taxon>
        <taxon>Planctomycetaceae</taxon>
        <taxon>Gimesia</taxon>
    </lineage>
</organism>
<evidence type="ECO:0000256" key="1">
    <source>
        <dbReference type="ARBA" id="ARBA00004141"/>
    </source>
</evidence>
<dbReference type="InterPro" id="IPR035908">
    <property type="entry name" value="F0_ATP_A_sf"/>
</dbReference>
<name>A0A518FIE3_9PLAN</name>
<dbReference type="CDD" id="cd00310">
    <property type="entry name" value="ATP-synt_Fo_a_6"/>
    <property type="match status" value="1"/>
</dbReference>
<dbReference type="Pfam" id="PF00119">
    <property type="entry name" value="ATP-synt_A"/>
    <property type="match status" value="1"/>
</dbReference>
<keyword evidence="3 11" id="KW-0813">Transport</keyword>
<dbReference type="GO" id="GO:0045259">
    <property type="term" value="C:proton-transporting ATP synthase complex"/>
    <property type="evidence" value="ECO:0007669"/>
    <property type="project" value="UniProtKB-KW"/>
</dbReference>
<dbReference type="GO" id="GO:0005886">
    <property type="term" value="C:plasma membrane"/>
    <property type="evidence" value="ECO:0007669"/>
    <property type="project" value="UniProtKB-SubCell"/>
</dbReference>
<evidence type="ECO:0000256" key="6">
    <source>
        <dbReference type="ARBA" id="ARBA00022781"/>
    </source>
</evidence>
<evidence type="ECO:0000256" key="2">
    <source>
        <dbReference type="ARBA" id="ARBA00006810"/>
    </source>
</evidence>
<dbReference type="InterPro" id="IPR045083">
    <property type="entry name" value="ATP_synth_F0_asu_bact/mt"/>
</dbReference>